<sequence>TEHSSVSDKIMGGSTRWPDSDTIKMFVDQVPKSFNETQCKEIFEVYGRVHQVDFSINKETLQRKDEVFVTFYHRKDALSALYVLHNTK</sequence>
<evidence type="ECO:0000313" key="3">
    <source>
        <dbReference type="EMBL" id="GMR58004.1"/>
    </source>
</evidence>
<dbReference type="Gene3D" id="3.30.70.330">
    <property type="match status" value="1"/>
</dbReference>
<dbReference type="GO" id="GO:0003723">
    <property type="term" value="F:RNA binding"/>
    <property type="evidence" value="ECO:0007669"/>
    <property type="project" value="UniProtKB-UniRule"/>
</dbReference>
<dbReference type="Pfam" id="PF00076">
    <property type="entry name" value="RRM_1"/>
    <property type="match status" value="1"/>
</dbReference>
<name>A0AAN5IB06_9BILA</name>
<evidence type="ECO:0000256" key="1">
    <source>
        <dbReference type="PROSITE-ProRule" id="PRU00176"/>
    </source>
</evidence>
<dbReference type="PROSITE" id="PS50102">
    <property type="entry name" value="RRM"/>
    <property type="match status" value="1"/>
</dbReference>
<proteinExistence type="predicted"/>
<feature type="non-terminal residue" evidence="3">
    <location>
        <position position="88"/>
    </location>
</feature>
<dbReference type="EMBL" id="BTRK01000006">
    <property type="protein sequence ID" value="GMR58004.1"/>
    <property type="molecule type" value="Genomic_DNA"/>
</dbReference>
<organism evidence="3 4">
    <name type="scientific">Pristionchus mayeri</name>
    <dbReference type="NCBI Taxonomy" id="1317129"/>
    <lineage>
        <taxon>Eukaryota</taxon>
        <taxon>Metazoa</taxon>
        <taxon>Ecdysozoa</taxon>
        <taxon>Nematoda</taxon>
        <taxon>Chromadorea</taxon>
        <taxon>Rhabditida</taxon>
        <taxon>Rhabditina</taxon>
        <taxon>Diplogasteromorpha</taxon>
        <taxon>Diplogasteroidea</taxon>
        <taxon>Neodiplogasteridae</taxon>
        <taxon>Pristionchus</taxon>
    </lineage>
</organism>
<dbReference type="SUPFAM" id="SSF54928">
    <property type="entry name" value="RNA-binding domain, RBD"/>
    <property type="match status" value="1"/>
</dbReference>
<comment type="caution">
    <text evidence="3">The sequence shown here is derived from an EMBL/GenBank/DDBJ whole genome shotgun (WGS) entry which is preliminary data.</text>
</comment>
<evidence type="ECO:0000259" key="2">
    <source>
        <dbReference type="PROSITE" id="PS50102"/>
    </source>
</evidence>
<feature type="non-terminal residue" evidence="3">
    <location>
        <position position="1"/>
    </location>
</feature>
<feature type="domain" description="RRM" evidence="2">
    <location>
        <begin position="23"/>
        <end position="88"/>
    </location>
</feature>
<evidence type="ECO:0000313" key="4">
    <source>
        <dbReference type="Proteomes" id="UP001328107"/>
    </source>
</evidence>
<reference evidence="4" key="1">
    <citation type="submission" date="2022-10" db="EMBL/GenBank/DDBJ databases">
        <title>Genome assembly of Pristionchus species.</title>
        <authorList>
            <person name="Yoshida K."/>
            <person name="Sommer R.J."/>
        </authorList>
    </citation>
    <scope>NUCLEOTIDE SEQUENCE [LARGE SCALE GENOMIC DNA]</scope>
    <source>
        <strain evidence="4">RS5460</strain>
    </source>
</reference>
<dbReference type="InterPro" id="IPR012677">
    <property type="entry name" value="Nucleotide-bd_a/b_plait_sf"/>
</dbReference>
<keyword evidence="1" id="KW-0694">RNA-binding</keyword>
<keyword evidence="4" id="KW-1185">Reference proteome</keyword>
<gene>
    <name evidence="3" type="ORF">PMAYCL1PPCAC_28199</name>
</gene>
<accession>A0AAN5IB06</accession>
<protein>
    <recommendedName>
        <fullName evidence="2">RRM domain-containing protein</fullName>
    </recommendedName>
</protein>
<dbReference type="Proteomes" id="UP001328107">
    <property type="component" value="Unassembled WGS sequence"/>
</dbReference>
<dbReference type="InterPro" id="IPR000504">
    <property type="entry name" value="RRM_dom"/>
</dbReference>
<dbReference type="AlphaFoldDB" id="A0AAN5IB06"/>
<dbReference type="InterPro" id="IPR035979">
    <property type="entry name" value="RBD_domain_sf"/>
</dbReference>